<dbReference type="Proteomes" id="UP001589693">
    <property type="component" value="Unassembled WGS sequence"/>
</dbReference>
<keyword evidence="2" id="KW-0812">Transmembrane</keyword>
<dbReference type="EMBL" id="JBHLZU010000033">
    <property type="protein sequence ID" value="MFB9909150.1"/>
    <property type="molecule type" value="Genomic_DNA"/>
</dbReference>
<protein>
    <recommendedName>
        <fullName evidence="5">Polysaccharide chain length determinant N-terminal domain-containing protein</fullName>
    </recommendedName>
</protein>
<proteinExistence type="predicted"/>
<keyword evidence="2" id="KW-1133">Transmembrane helix</keyword>
<gene>
    <name evidence="3" type="ORF">ACFFQA_34875</name>
</gene>
<feature type="compositionally biased region" description="Basic and acidic residues" evidence="1">
    <location>
        <begin position="285"/>
        <end position="299"/>
    </location>
</feature>
<evidence type="ECO:0008006" key="5">
    <source>
        <dbReference type="Google" id="ProtNLM"/>
    </source>
</evidence>
<feature type="transmembrane region" description="Helical" evidence="2">
    <location>
        <begin position="175"/>
        <end position="194"/>
    </location>
</feature>
<reference evidence="3 4" key="1">
    <citation type="submission" date="2024-09" db="EMBL/GenBank/DDBJ databases">
        <authorList>
            <person name="Sun Q."/>
            <person name="Mori K."/>
        </authorList>
    </citation>
    <scope>NUCLEOTIDE SEQUENCE [LARGE SCALE GENOMIC DNA]</scope>
    <source>
        <strain evidence="3 4">TBRC 7907</strain>
    </source>
</reference>
<accession>A0ABV6A919</accession>
<comment type="caution">
    <text evidence="3">The sequence shown here is derived from an EMBL/GenBank/DDBJ whole genome shotgun (WGS) entry which is preliminary data.</text>
</comment>
<evidence type="ECO:0000256" key="2">
    <source>
        <dbReference type="SAM" id="Phobius"/>
    </source>
</evidence>
<dbReference type="RefSeq" id="WP_377861647.1">
    <property type="nucleotide sequence ID" value="NZ_JBHLZU010000033.1"/>
</dbReference>
<organism evidence="3 4">
    <name type="scientific">Allokutzneria oryzae</name>
    <dbReference type="NCBI Taxonomy" id="1378989"/>
    <lineage>
        <taxon>Bacteria</taxon>
        <taxon>Bacillati</taxon>
        <taxon>Actinomycetota</taxon>
        <taxon>Actinomycetes</taxon>
        <taxon>Pseudonocardiales</taxon>
        <taxon>Pseudonocardiaceae</taxon>
        <taxon>Allokutzneria</taxon>
    </lineage>
</organism>
<sequence length="299" mass="31937">MDALDLLRTLRKRWALAAVLLVGLVALLTSVAFLVPQQYRSNASMLVLRAHGGTDRNPFAAVDPAQGQAAILLLKVVNTPLARQRMVEQGATAELEISNEGGGTVAADSPFITVIATGATADSARTTAEIAMREIRGELKRRQDEMRVPQDQQLTLTDIIPSDTISTTRSGQLRALAITGGVGLVLLLGIVVLVDRAQQRRTDAPFALARKRSGSEPAPEPEPEPVDPEPSLQQAAELAQAARVAVEKVKQASRSGSNTGPLALAEVGNAPAIDRPTDVLGIRYQPERLDDRVDDKATR</sequence>
<feature type="region of interest" description="Disordered" evidence="1">
    <location>
        <begin position="205"/>
        <end position="299"/>
    </location>
</feature>
<evidence type="ECO:0000256" key="1">
    <source>
        <dbReference type="SAM" id="MobiDB-lite"/>
    </source>
</evidence>
<evidence type="ECO:0000313" key="3">
    <source>
        <dbReference type="EMBL" id="MFB9909150.1"/>
    </source>
</evidence>
<keyword evidence="4" id="KW-1185">Reference proteome</keyword>
<feature type="compositionally biased region" description="Low complexity" evidence="1">
    <location>
        <begin position="229"/>
        <end position="244"/>
    </location>
</feature>
<feature type="transmembrane region" description="Helical" evidence="2">
    <location>
        <begin position="14"/>
        <end position="35"/>
    </location>
</feature>
<evidence type="ECO:0000313" key="4">
    <source>
        <dbReference type="Proteomes" id="UP001589693"/>
    </source>
</evidence>
<keyword evidence="2" id="KW-0472">Membrane</keyword>
<name>A0ABV6A919_9PSEU</name>